<dbReference type="PANTHER" id="PTHR12302:SF3">
    <property type="entry name" value="SERINE_THREONINE-PROTEIN KINASE 31"/>
    <property type="match status" value="1"/>
</dbReference>
<proteinExistence type="predicted"/>
<dbReference type="Pfam" id="PF00565">
    <property type="entry name" value="SNase"/>
    <property type="match status" value="1"/>
</dbReference>
<dbReference type="PROSITE" id="PS50830">
    <property type="entry name" value="TNASE_3"/>
    <property type="match status" value="1"/>
</dbReference>
<feature type="signal peptide" evidence="4">
    <location>
        <begin position="1"/>
        <end position="26"/>
    </location>
</feature>
<reference evidence="6 7" key="1">
    <citation type="submission" date="2024-02" db="EMBL/GenBank/DDBJ databases">
        <title>Bacteria isolated from the canopy kelp, Nereocystis luetkeana.</title>
        <authorList>
            <person name="Pfister C.A."/>
            <person name="Younker I.T."/>
            <person name="Light S.H."/>
        </authorList>
    </citation>
    <scope>NUCLEOTIDE SEQUENCE [LARGE SCALE GENOMIC DNA]</scope>
    <source>
        <strain evidence="6 7">TI.4.07</strain>
    </source>
</reference>
<dbReference type="PANTHER" id="PTHR12302">
    <property type="entry name" value="EBNA2 BINDING PROTEIN P100"/>
    <property type="match status" value="1"/>
</dbReference>
<protein>
    <submittedName>
        <fullName evidence="6">Thermonuclease family protein</fullName>
    </submittedName>
</protein>
<evidence type="ECO:0000313" key="6">
    <source>
        <dbReference type="EMBL" id="MEL0613901.1"/>
    </source>
</evidence>
<gene>
    <name evidence="6" type="ORF">V6242_12165</name>
</gene>
<keyword evidence="1" id="KW-0540">Nuclease</keyword>
<comment type="caution">
    <text evidence="6">The sequence shown here is derived from an EMBL/GenBank/DDBJ whole genome shotgun (WGS) entry which is preliminary data.</text>
</comment>
<evidence type="ECO:0000259" key="5">
    <source>
        <dbReference type="PROSITE" id="PS50830"/>
    </source>
</evidence>
<feature type="chain" id="PRO_5045766609" evidence="4">
    <location>
        <begin position="27"/>
        <end position="258"/>
    </location>
</feature>
<dbReference type="SMART" id="SM00318">
    <property type="entry name" value="SNc"/>
    <property type="match status" value="1"/>
</dbReference>
<evidence type="ECO:0000256" key="1">
    <source>
        <dbReference type="ARBA" id="ARBA00022722"/>
    </source>
</evidence>
<organism evidence="6 7">
    <name type="scientific">Marinomonas arenicola</name>
    <dbReference type="NCBI Taxonomy" id="569601"/>
    <lineage>
        <taxon>Bacteria</taxon>
        <taxon>Pseudomonadati</taxon>
        <taxon>Pseudomonadota</taxon>
        <taxon>Gammaproteobacteria</taxon>
        <taxon>Oceanospirillales</taxon>
        <taxon>Oceanospirillaceae</taxon>
        <taxon>Marinomonas</taxon>
    </lineage>
</organism>
<accession>A0ABU9G7B3</accession>
<evidence type="ECO:0000256" key="2">
    <source>
        <dbReference type="ARBA" id="ARBA00022759"/>
    </source>
</evidence>
<dbReference type="Gene3D" id="2.40.50.90">
    <property type="match status" value="1"/>
</dbReference>
<keyword evidence="4" id="KW-0732">Signal</keyword>
<keyword evidence="3" id="KW-0378">Hydrolase</keyword>
<evidence type="ECO:0000256" key="4">
    <source>
        <dbReference type="SAM" id="SignalP"/>
    </source>
</evidence>
<dbReference type="RefSeq" id="WP_341567546.1">
    <property type="nucleotide sequence ID" value="NZ_JBAKAR010000010.1"/>
</dbReference>
<dbReference type="InterPro" id="IPR016071">
    <property type="entry name" value="Staphylococal_nuclease_OB-fold"/>
</dbReference>
<feature type="domain" description="TNase-like" evidence="5">
    <location>
        <begin position="35"/>
        <end position="163"/>
    </location>
</feature>
<name>A0ABU9G7B3_9GAMM</name>
<dbReference type="SUPFAM" id="SSF50199">
    <property type="entry name" value="Staphylococcal nuclease"/>
    <property type="match status" value="1"/>
</dbReference>
<evidence type="ECO:0000313" key="7">
    <source>
        <dbReference type="Proteomes" id="UP001379949"/>
    </source>
</evidence>
<sequence length="258" mass="29076">MKAIVQKKRQVFLALFLFLSLSTAYGNDLCRASGAVERAQVKRVVDGDTLSLVDGRRVRLVGINTPELDHKKGNHDPFAVAATQLLKRLAGRYIYLQPSKNGRDKYGRYLYYLFDKDRISLSSQLLSAGLGYRIAVPPNLAYQACFQASEQSARDADLGVWQQSLQWQPQAGFVIARVAITSITHNRGGWWLETNQGLVINLPPSAANYWPAQKVFFLQGHTVEVRGWQHKRNSRHSKYASWVLPVKHPNDILDMGTP</sequence>
<keyword evidence="2" id="KW-0255">Endonuclease</keyword>
<dbReference type="InterPro" id="IPR035437">
    <property type="entry name" value="SNase_OB-fold_sf"/>
</dbReference>
<dbReference type="EMBL" id="JBAKAR010000010">
    <property type="protein sequence ID" value="MEL0613901.1"/>
    <property type="molecule type" value="Genomic_DNA"/>
</dbReference>
<evidence type="ECO:0000256" key="3">
    <source>
        <dbReference type="ARBA" id="ARBA00022801"/>
    </source>
</evidence>
<dbReference type="Proteomes" id="UP001379949">
    <property type="component" value="Unassembled WGS sequence"/>
</dbReference>
<keyword evidence="7" id="KW-1185">Reference proteome</keyword>